<dbReference type="Proteomes" id="UP000016540">
    <property type="component" value="Unassembled WGS sequence"/>
</dbReference>
<organism evidence="1 2">
    <name type="scientific">Marinobacter lipolyticus SM19</name>
    <dbReference type="NCBI Taxonomy" id="1318628"/>
    <lineage>
        <taxon>Bacteria</taxon>
        <taxon>Pseudomonadati</taxon>
        <taxon>Pseudomonadota</taxon>
        <taxon>Gammaproteobacteria</taxon>
        <taxon>Pseudomonadales</taxon>
        <taxon>Marinobacteraceae</taxon>
        <taxon>Marinobacter</taxon>
    </lineage>
</organism>
<accession>R8B1L4</accession>
<reference evidence="1 2" key="1">
    <citation type="journal article" date="2013" name="Genome Announc.">
        <title>Draft Genome Sequence of the Moderately Halophilic Bacterium Marinobacter lipolyticus Strain SM19.</title>
        <authorList>
            <person name="Papke R.T."/>
            <person name="de la Haba R.R."/>
            <person name="Infante-Dominguez C."/>
            <person name="Perez D."/>
            <person name="Sanchez-Porro C."/>
            <person name="Lapierre P."/>
            <person name="Ventosa A."/>
        </authorList>
    </citation>
    <scope>NUCLEOTIDE SEQUENCE [LARGE SCALE GENOMIC DNA]</scope>
    <source>
        <strain evidence="1 2">SM19</strain>
    </source>
</reference>
<gene>
    <name evidence="1" type="ORF">MARLIPOL_06899</name>
</gene>
<name>R8B1L4_9GAMM</name>
<dbReference type="AlphaFoldDB" id="R8B1L4"/>
<proteinExistence type="predicted"/>
<keyword evidence="2" id="KW-1185">Reference proteome</keyword>
<comment type="caution">
    <text evidence="1">The sequence shown here is derived from an EMBL/GenBank/DDBJ whole genome shotgun (WGS) entry which is preliminary data.</text>
</comment>
<dbReference type="HOGENOM" id="CLU_215373_0_0_6"/>
<sequence length="50" mass="6019">MKKAASLYKGWRMKRNFLHLVHTTEPRLLIDAGYSPEVVEQRLKTPFWKF</sequence>
<evidence type="ECO:0000313" key="2">
    <source>
        <dbReference type="Proteomes" id="UP000016540"/>
    </source>
</evidence>
<dbReference type="EMBL" id="ASAD01000010">
    <property type="protein sequence ID" value="EON92459.1"/>
    <property type="molecule type" value="Genomic_DNA"/>
</dbReference>
<evidence type="ECO:0000313" key="1">
    <source>
        <dbReference type="EMBL" id="EON92459.1"/>
    </source>
</evidence>
<protein>
    <submittedName>
        <fullName evidence="1">Uncharacterized protein</fullName>
    </submittedName>
</protein>